<dbReference type="AlphaFoldDB" id="A0A229Y7J6"/>
<sequence>MDERNNGRKAKRSYLVQVDIIPDYLPPYLPAQAMALEDVDRSHLPFVGPLDVLAYKVHCSSMRSSLDKQNQDARDAVTLWQTFYAAKSMFR</sequence>
<accession>A0A229Y7J6</accession>
<evidence type="ECO:0000313" key="1">
    <source>
        <dbReference type="EMBL" id="KAH1906786.1"/>
    </source>
</evidence>
<name>A0A229Y7J6_ASPFM</name>
<proteinExistence type="predicted"/>
<gene>
    <name evidence="1" type="ORF">KXV57_005224</name>
</gene>
<dbReference type="EMBL" id="JAIBSC010000034">
    <property type="protein sequence ID" value="KAH1906786.1"/>
    <property type="molecule type" value="Genomic_DNA"/>
</dbReference>
<organism evidence="1 2">
    <name type="scientific">Aspergillus fumigatus</name>
    <name type="common">Neosartorya fumigata</name>
    <dbReference type="NCBI Taxonomy" id="746128"/>
    <lineage>
        <taxon>Eukaryota</taxon>
        <taxon>Fungi</taxon>
        <taxon>Dikarya</taxon>
        <taxon>Ascomycota</taxon>
        <taxon>Pezizomycotina</taxon>
        <taxon>Eurotiomycetes</taxon>
        <taxon>Eurotiomycetidae</taxon>
        <taxon>Eurotiales</taxon>
        <taxon>Aspergillaceae</taxon>
        <taxon>Aspergillus</taxon>
        <taxon>Aspergillus subgen. Fumigati</taxon>
    </lineage>
</organism>
<dbReference type="Proteomes" id="UP000813423">
    <property type="component" value="Unassembled WGS sequence"/>
</dbReference>
<comment type="caution">
    <text evidence="1">The sequence shown here is derived from an EMBL/GenBank/DDBJ whole genome shotgun (WGS) entry which is preliminary data.</text>
</comment>
<reference evidence="1" key="1">
    <citation type="submission" date="2021-08" db="EMBL/GenBank/DDBJ databases">
        <title>Global Aspergillus fumigatus from environmental and clinical sources.</title>
        <authorList>
            <person name="Barber A."/>
            <person name="Sae-Ong T."/>
        </authorList>
    </citation>
    <scope>NUCLEOTIDE SEQUENCE</scope>
    <source>
        <strain evidence="1">NRZ-2016-071</strain>
    </source>
</reference>
<protein>
    <submittedName>
        <fullName evidence="1">Uncharacterized protein</fullName>
    </submittedName>
</protein>
<evidence type="ECO:0000313" key="2">
    <source>
        <dbReference type="Proteomes" id="UP000813423"/>
    </source>
</evidence>